<dbReference type="EMBL" id="CP009922">
    <property type="protein sequence ID" value="AKG46639.1"/>
    <property type="molecule type" value="Genomic_DNA"/>
</dbReference>
<dbReference type="InterPro" id="IPR003474">
    <property type="entry name" value="Glcn_transporter"/>
</dbReference>
<sequence>MNTAGPALLTALAVSIGLIIVLCGRFRLHPFLAIVLSTYTFGFLAMGIGAATGAEERFVDDLAGTVAQGFGSILMSIGLVILFGTIIGKVLERTGAAVTLAEGVLKVIGKRHPALAMSLMGWVVSVPVFCDSGYVVLSPLQRSIARRTGKNPVVLGTALATGLYASHTFVPPTPGPIAAAGNVGIASDGLVWVILFGIPVSLVAAVAGLAWALRRTGDLESHLPDARQTFEEYKAQFERLPSTGRALAPILGPIVLMAIGSVAAFPSGDGTLVDGALGAFLTDLGSPVNALLIGVLLALALLPPRRDAKALTTWVAEGLVDAAPILVITGAGGAFGEVIKGTPIADYIGDLIGDGSAVSGIPALLVLFGLAALLKTAQGSTTAALIITSTLAQPLLPALGLDGTIGSIPMGQVMAVLAIGAGSMVVSHVNDSYFWVVSQFAGMDVKTAYRAQTAATAVQGVTALSAIVLLGLVVL</sequence>
<feature type="transmembrane region" description="Helical" evidence="1">
    <location>
        <begin position="246"/>
        <end position="264"/>
    </location>
</feature>
<keyword evidence="1" id="KW-0472">Membrane</keyword>
<dbReference type="AlphaFoldDB" id="A0A0F7G0A2"/>
<dbReference type="HOGENOM" id="CLU_027949_0_2_11"/>
<feature type="transmembrane region" description="Helical" evidence="1">
    <location>
        <begin position="31"/>
        <end position="54"/>
    </location>
</feature>
<feature type="transmembrane region" description="Helical" evidence="1">
    <location>
        <begin position="190"/>
        <end position="213"/>
    </location>
</feature>
<keyword evidence="1" id="KW-1133">Transmembrane helix</keyword>
<feature type="transmembrane region" description="Helical" evidence="1">
    <location>
        <begin position="355"/>
        <end position="374"/>
    </location>
</feature>
<accession>A0A0F7G0A2</accession>
<feature type="transmembrane region" description="Helical" evidence="1">
    <location>
        <begin position="413"/>
        <end position="436"/>
    </location>
</feature>
<evidence type="ECO:0000313" key="3">
    <source>
        <dbReference type="Proteomes" id="UP000034034"/>
    </source>
</evidence>
<dbReference type="PATRIC" id="fig|408015.6.peg.5320"/>
<dbReference type="STRING" id="408015.SXIM_52550"/>
<dbReference type="RefSeq" id="WP_046725252.1">
    <property type="nucleotide sequence ID" value="NZ_CP009922.3"/>
</dbReference>
<dbReference type="PANTHER" id="PTHR30354">
    <property type="entry name" value="GNT FAMILY GLUCONATE TRANSPORTER"/>
    <property type="match status" value="1"/>
</dbReference>
<evidence type="ECO:0000313" key="2">
    <source>
        <dbReference type="EMBL" id="AKG46639.1"/>
    </source>
</evidence>
<proteinExistence type="predicted"/>
<feature type="transmembrane region" description="Helical" evidence="1">
    <location>
        <begin position="6"/>
        <end position="24"/>
    </location>
</feature>
<dbReference type="GO" id="GO:0015128">
    <property type="term" value="F:gluconate transmembrane transporter activity"/>
    <property type="evidence" value="ECO:0007669"/>
    <property type="project" value="InterPro"/>
</dbReference>
<dbReference type="Proteomes" id="UP000034034">
    <property type="component" value="Chromosome"/>
</dbReference>
<feature type="transmembrane region" description="Helical" evidence="1">
    <location>
        <begin position="152"/>
        <end position="170"/>
    </location>
</feature>
<evidence type="ECO:0000256" key="1">
    <source>
        <dbReference type="SAM" id="Phobius"/>
    </source>
</evidence>
<reference evidence="2" key="1">
    <citation type="submission" date="2019-08" db="EMBL/GenBank/DDBJ databases">
        <title>Complete genome sequence of a mangrove-derived Streptomyces xiamenensis.</title>
        <authorList>
            <person name="Xu J."/>
        </authorList>
    </citation>
    <scope>NUCLEOTIDE SEQUENCE</scope>
    <source>
        <strain evidence="2">318</strain>
    </source>
</reference>
<dbReference type="KEGG" id="sxi:SXIM_52550"/>
<keyword evidence="3" id="KW-1185">Reference proteome</keyword>
<name>A0A0F7G0A2_9ACTN</name>
<organism evidence="2 3">
    <name type="scientific">Streptomyces xiamenensis</name>
    <dbReference type="NCBI Taxonomy" id="408015"/>
    <lineage>
        <taxon>Bacteria</taxon>
        <taxon>Bacillati</taxon>
        <taxon>Actinomycetota</taxon>
        <taxon>Actinomycetes</taxon>
        <taxon>Kitasatosporales</taxon>
        <taxon>Streptomycetaceae</taxon>
        <taxon>Streptomyces</taxon>
    </lineage>
</organism>
<dbReference type="Pfam" id="PF02447">
    <property type="entry name" value="GntP_permease"/>
    <property type="match status" value="1"/>
</dbReference>
<protein>
    <submittedName>
        <fullName evidence="2">Gluconate transporter</fullName>
    </submittedName>
</protein>
<dbReference type="PANTHER" id="PTHR30354:SF11">
    <property type="entry name" value="PERMEASE"/>
    <property type="match status" value="1"/>
</dbReference>
<gene>
    <name evidence="2" type="ORF">SXIM_52550</name>
</gene>
<feature type="transmembrane region" description="Helical" evidence="1">
    <location>
        <begin position="314"/>
        <end position="335"/>
    </location>
</feature>
<feature type="transmembrane region" description="Helical" evidence="1">
    <location>
        <begin position="457"/>
        <end position="474"/>
    </location>
</feature>
<keyword evidence="1" id="KW-0812">Transmembrane</keyword>
<feature type="transmembrane region" description="Helical" evidence="1">
    <location>
        <begin position="284"/>
        <end position="302"/>
    </location>
</feature>
<dbReference type="GO" id="GO:0005886">
    <property type="term" value="C:plasma membrane"/>
    <property type="evidence" value="ECO:0007669"/>
    <property type="project" value="TreeGrafter"/>
</dbReference>
<feature type="transmembrane region" description="Helical" evidence="1">
    <location>
        <begin position="66"/>
        <end position="87"/>
    </location>
</feature>